<dbReference type="InterPro" id="IPR017438">
    <property type="entry name" value="ATP-NAD_kinase_N"/>
</dbReference>
<dbReference type="InterPro" id="IPR016064">
    <property type="entry name" value="NAD/diacylglycerol_kinase_sf"/>
</dbReference>
<reference evidence="2" key="1">
    <citation type="submission" date="2020-02" db="EMBL/GenBank/DDBJ databases">
        <authorList>
            <person name="Meier V. D."/>
        </authorList>
    </citation>
    <scope>NUCLEOTIDE SEQUENCE</scope>
    <source>
        <strain evidence="2">AVDCRST_MAG90</strain>
    </source>
</reference>
<dbReference type="AlphaFoldDB" id="A0A6J4MF67"/>
<accession>A0A6J4MF67</accession>
<dbReference type="EMBL" id="CADCUC010000577">
    <property type="protein sequence ID" value="CAA9357698.1"/>
    <property type="molecule type" value="Genomic_DNA"/>
</dbReference>
<protein>
    <recommendedName>
        <fullName evidence="1">DAGKc domain-containing protein</fullName>
    </recommendedName>
</protein>
<dbReference type="Gene3D" id="3.40.50.10330">
    <property type="entry name" value="Probable inorganic polyphosphate/atp-NAD kinase, domain 1"/>
    <property type="match status" value="1"/>
</dbReference>
<feature type="domain" description="DAGKc" evidence="1">
    <location>
        <begin position="44"/>
        <end position="129"/>
    </location>
</feature>
<dbReference type="InterPro" id="IPR001206">
    <property type="entry name" value="Diacylglycerol_kinase_cat_dom"/>
</dbReference>
<name>A0A6J4MF67_9HYPH</name>
<gene>
    <name evidence="2" type="ORF">AVDCRST_MAG90-2772</name>
</gene>
<evidence type="ECO:0000313" key="2">
    <source>
        <dbReference type="EMBL" id="CAA9357698.1"/>
    </source>
</evidence>
<proteinExistence type="predicted"/>
<dbReference type="Pfam" id="PF00781">
    <property type="entry name" value="DAGK_cat"/>
    <property type="match status" value="1"/>
</dbReference>
<dbReference type="GO" id="GO:0016301">
    <property type="term" value="F:kinase activity"/>
    <property type="evidence" value="ECO:0007669"/>
    <property type="project" value="InterPro"/>
</dbReference>
<evidence type="ECO:0000259" key="1">
    <source>
        <dbReference type="PROSITE" id="PS50146"/>
    </source>
</evidence>
<dbReference type="PROSITE" id="PS50146">
    <property type="entry name" value="DAGK"/>
    <property type="match status" value="1"/>
</dbReference>
<dbReference type="SUPFAM" id="SSF111331">
    <property type="entry name" value="NAD kinase/diacylglycerol kinase-like"/>
    <property type="match status" value="1"/>
</dbReference>
<sequence length="307" mass="32752">MKPIVLVNASAGTVLQFDGEDLPGRIGSLFAEGGVSAEVRRVEARSLMAELERAKRADQPVVIAGGDGSVSAAIQVFAGTGTPLGVLPFGTYNLLGRDLGMSTEYAEAVRQLASGRERLIDLGKVGRRYFHTLSGLGFFSRVARQRAEVRKSVSSKVIGAAVAAVRSFTRGGSLDVVIDGGRGPEEFRTPAILITNNLMEGETWRRPRLDAGVFEVNVVRGDIPFSLLRGGLAAMTGSWRESGDIATWSTPALTLSFRRPRVFLSLDGEVKRPRTPLRFEIVPKALTVLAPAAAAQQGDFTAEKAGA</sequence>
<dbReference type="Gene3D" id="2.60.200.40">
    <property type="match status" value="1"/>
</dbReference>
<dbReference type="SMART" id="SM00046">
    <property type="entry name" value="DAGKc"/>
    <property type="match status" value="1"/>
</dbReference>
<organism evidence="2">
    <name type="scientific">uncultured Microvirga sp</name>
    <dbReference type="NCBI Taxonomy" id="412392"/>
    <lineage>
        <taxon>Bacteria</taxon>
        <taxon>Pseudomonadati</taxon>
        <taxon>Pseudomonadota</taxon>
        <taxon>Alphaproteobacteria</taxon>
        <taxon>Hyphomicrobiales</taxon>
        <taxon>Methylobacteriaceae</taxon>
        <taxon>Microvirga</taxon>
        <taxon>environmental samples</taxon>
    </lineage>
</organism>